<sequence length="157" mass="17972">MSKDNHPKLTFPLSPINKTERVCHVYFKPNTQQAEIYTECGKQTQIVTPITRKDAIAIVNALRELFDLSSHEQQAIDLLDDKMQRLDVVAENMMNVAIVNAMYENGIRRAVLTPSRIVSGMVPRYTIESDRDQLTYVLEEDPLNEHTYPKSDCDSCQ</sequence>
<evidence type="ECO:0000313" key="2">
    <source>
        <dbReference type="Proteomes" id="UP000515765"/>
    </source>
</evidence>
<dbReference type="GeneID" id="62682558"/>
<dbReference type="EMBL" id="MT675125">
    <property type="protein sequence ID" value="QMV30036.1"/>
    <property type="molecule type" value="Genomic_DNA"/>
</dbReference>
<keyword evidence="2" id="KW-1185">Reference proteome</keyword>
<reference evidence="2" key="1">
    <citation type="submission" date="2020-06" db="EMBL/GenBank/DDBJ databases">
        <title>Complete genome sequences of Providencia rettgeri bacteriophages PibeRecoleta, Stilesk and PatoteraRojo.</title>
        <authorList>
            <person name="Batinovic S."/>
            <person name="Chan H.T."/>
            <person name="Stiles J."/>
            <person name="Petrovski S."/>
        </authorList>
    </citation>
    <scope>NUCLEOTIDE SEQUENCE [LARGE SCALE GENOMIC DNA]</scope>
</reference>
<evidence type="ECO:0000313" key="1">
    <source>
        <dbReference type="EMBL" id="QMV30036.1"/>
    </source>
</evidence>
<dbReference type="KEGG" id="vg:62682558"/>
<dbReference type="Proteomes" id="UP000515765">
    <property type="component" value="Segment"/>
</dbReference>
<name>A0A7G5B163_9CAUD</name>
<dbReference type="RefSeq" id="YP_009999922.1">
    <property type="nucleotide sequence ID" value="NC_053010.1"/>
</dbReference>
<protein>
    <submittedName>
        <fullName evidence="1">Uncharacterized protein</fullName>
    </submittedName>
</protein>
<proteinExistence type="predicted"/>
<organism evidence="1 2">
    <name type="scientific">Providencia phage vB_PreS-Stilesk</name>
    <dbReference type="NCBI Taxonomy" id="2761110"/>
    <lineage>
        <taxon>Viruses</taxon>
        <taxon>Duplodnaviria</taxon>
        <taxon>Heunggongvirae</taxon>
        <taxon>Uroviricota</taxon>
        <taxon>Caudoviricetes</taxon>
        <taxon>Casjensviridae</taxon>
        <taxon>Redjacvirus</taxon>
        <taxon>Redjacvirus stilesk</taxon>
    </lineage>
</organism>
<accession>A0A7G5B163</accession>